<dbReference type="PANTHER" id="PTHR46173">
    <property type="entry name" value="CCA TRNA NUCLEOTIDYLTRANSFERASE 1, MITOCHONDRIAL"/>
    <property type="match status" value="1"/>
</dbReference>
<gene>
    <name evidence="11" type="ORF">AAV99_11210</name>
</gene>
<dbReference type="Pfam" id="PF01743">
    <property type="entry name" value="PolyA_pol"/>
    <property type="match status" value="1"/>
</dbReference>
<dbReference type="GO" id="GO:0046872">
    <property type="term" value="F:metal ion binding"/>
    <property type="evidence" value="ECO:0007669"/>
    <property type="project" value="UniProtKB-KW"/>
</dbReference>
<dbReference type="Pfam" id="PF12627">
    <property type="entry name" value="PolyA_pol_RNAbd"/>
    <property type="match status" value="1"/>
</dbReference>
<dbReference type="PATRIC" id="fig|874156.12.peg.2300"/>
<dbReference type="InterPro" id="IPR032828">
    <property type="entry name" value="PolyA_RNA-bd"/>
</dbReference>
<keyword evidence="12" id="KW-1185">Reference proteome</keyword>
<dbReference type="GO" id="GO:0000049">
    <property type="term" value="F:tRNA binding"/>
    <property type="evidence" value="ECO:0007669"/>
    <property type="project" value="TreeGrafter"/>
</dbReference>
<evidence type="ECO:0000313" key="12">
    <source>
        <dbReference type="Proteomes" id="UP000053455"/>
    </source>
</evidence>
<evidence type="ECO:0000256" key="6">
    <source>
        <dbReference type="ARBA" id="ARBA00022741"/>
    </source>
</evidence>
<dbReference type="GO" id="GO:0000166">
    <property type="term" value="F:nucleotide binding"/>
    <property type="evidence" value="ECO:0007669"/>
    <property type="project" value="UniProtKB-KW"/>
</dbReference>
<feature type="domain" description="Poly A polymerase head" evidence="9">
    <location>
        <begin position="28"/>
        <end position="150"/>
    </location>
</feature>
<evidence type="ECO:0000259" key="10">
    <source>
        <dbReference type="Pfam" id="PF12627"/>
    </source>
</evidence>
<protein>
    <submittedName>
        <fullName evidence="11">Polynucleotide adenylyltransferase</fullName>
    </submittedName>
</protein>
<dbReference type="InterPro" id="IPR050264">
    <property type="entry name" value="Bact_CCA-adding_enz_type3_sf"/>
</dbReference>
<comment type="caution">
    <text evidence="11">The sequence shown here is derived from an EMBL/GenBank/DDBJ whole genome shotgun (WGS) entry which is preliminary data.</text>
</comment>
<dbReference type="OrthoDB" id="9805698at2"/>
<organism evidence="11 12">
    <name type="scientific">Aurantiacibacter marinus</name>
    <dbReference type="NCBI Taxonomy" id="874156"/>
    <lineage>
        <taxon>Bacteria</taxon>
        <taxon>Pseudomonadati</taxon>
        <taxon>Pseudomonadota</taxon>
        <taxon>Alphaproteobacteria</taxon>
        <taxon>Sphingomonadales</taxon>
        <taxon>Erythrobacteraceae</taxon>
        <taxon>Aurantiacibacter</taxon>
    </lineage>
</organism>
<keyword evidence="7" id="KW-0460">Magnesium</keyword>
<feature type="domain" description="tRNA nucleotidyltransferase/poly(A) polymerase RNA and SrmB- binding" evidence="10">
    <location>
        <begin position="180"/>
        <end position="236"/>
    </location>
</feature>
<dbReference type="SUPFAM" id="SSF81891">
    <property type="entry name" value="Poly A polymerase C-terminal region-like"/>
    <property type="match status" value="1"/>
</dbReference>
<keyword evidence="8" id="KW-0694">RNA-binding</keyword>
<evidence type="ECO:0000256" key="4">
    <source>
        <dbReference type="ARBA" id="ARBA00022695"/>
    </source>
</evidence>
<dbReference type="Gene3D" id="3.30.460.10">
    <property type="entry name" value="Beta Polymerase, domain 2"/>
    <property type="match status" value="1"/>
</dbReference>
<name>A0A0H0XMI8_9SPHN</name>
<comment type="cofactor">
    <cofactor evidence="1">
        <name>Mg(2+)</name>
        <dbReference type="ChEBI" id="CHEBI:18420"/>
    </cofactor>
</comment>
<comment type="similarity">
    <text evidence="8">Belongs to the tRNA nucleotidyltransferase/poly(A) polymerase family.</text>
</comment>
<evidence type="ECO:0000256" key="1">
    <source>
        <dbReference type="ARBA" id="ARBA00001946"/>
    </source>
</evidence>
<keyword evidence="5" id="KW-0479">Metal-binding</keyword>
<dbReference type="InterPro" id="IPR002646">
    <property type="entry name" value="PolA_pol_head_dom"/>
</dbReference>
<dbReference type="Proteomes" id="UP000053455">
    <property type="component" value="Unassembled WGS sequence"/>
</dbReference>
<dbReference type="CDD" id="cd05398">
    <property type="entry name" value="NT_ClassII-CCAase"/>
    <property type="match status" value="1"/>
</dbReference>
<evidence type="ECO:0000313" key="11">
    <source>
        <dbReference type="EMBL" id="KLI63236.1"/>
    </source>
</evidence>
<keyword evidence="2 8" id="KW-0808">Transferase</keyword>
<dbReference type="EMBL" id="LBHU01000003">
    <property type="protein sequence ID" value="KLI63236.1"/>
    <property type="molecule type" value="Genomic_DNA"/>
</dbReference>
<dbReference type="PANTHER" id="PTHR46173:SF1">
    <property type="entry name" value="CCA TRNA NUCLEOTIDYLTRANSFERASE 1, MITOCHONDRIAL"/>
    <property type="match status" value="1"/>
</dbReference>
<keyword evidence="3" id="KW-0819">tRNA processing</keyword>
<evidence type="ECO:0000259" key="9">
    <source>
        <dbReference type="Pfam" id="PF01743"/>
    </source>
</evidence>
<keyword evidence="4 11" id="KW-0548">Nucleotidyltransferase</keyword>
<keyword evidence="6" id="KW-0547">Nucleotide-binding</keyword>
<dbReference type="SUPFAM" id="SSF81301">
    <property type="entry name" value="Nucleotidyltransferase"/>
    <property type="match status" value="1"/>
</dbReference>
<dbReference type="Gene3D" id="1.10.3090.10">
    <property type="entry name" value="cca-adding enzyme, domain 2"/>
    <property type="match status" value="1"/>
</dbReference>
<evidence type="ECO:0000256" key="8">
    <source>
        <dbReference type="RuleBase" id="RU003953"/>
    </source>
</evidence>
<dbReference type="InterPro" id="IPR043519">
    <property type="entry name" value="NT_sf"/>
</dbReference>
<dbReference type="GO" id="GO:0016779">
    <property type="term" value="F:nucleotidyltransferase activity"/>
    <property type="evidence" value="ECO:0007669"/>
    <property type="project" value="UniProtKB-KW"/>
</dbReference>
<evidence type="ECO:0000256" key="7">
    <source>
        <dbReference type="ARBA" id="ARBA00022842"/>
    </source>
</evidence>
<reference evidence="11 12" key="1">
    <citation type="submission" date="2015-04" db="EMBL/GenBank/DDBJ databases">
        <title>The draft genome sequence of Erythrobacter marinus HWDM-33.</title>
        <authorList>
            <person name="Zhuang L."/>
            <person name="Liu Y."/>
            <person name="Shao Z."/>
        </authorList>
    </citation>
    <scope>NUCLEOTIDE SEQUENCE [LARGE SCALE GENOMIC DNA]</scope>
    <source>
        <strain evidence="11 12">HWDM-33</strain>
    </source>
</reference>
<dbReference type="GO" id="GO:0008033">
    <property type="term" value="P:tRNA processing"/>
    <property type="evidence" value="ECO:0007669"/>
    <property type="project" value="UniProtKB-KW"/>
</dbReference>
<proteinExistence type="inferred from homology"/>
<evidence type="ECO:0000256" key="2">
    <source>
        <dbReference type="ARBA" id="ARBA00022679"/>
    </source>
</evidence>
<dbReference type="RefSeq" id="WP_047094129.1">
    <property type="nucleotide sequence ID" value="NZ_LBHU01000003.1"/>
</dbReference>
<sequence>MAKLPHAEWTRRKDLVPLVAALGPENMRWVGGAVRDTLLDVPVNDVDAATVLHPETVMAKLGEAGIKSIPTGIDHGTVTAVVAGGNVEITTLRKDVATDGRRATVAFAENWRDDAARRDFTINALYAHPETLEISDYFSGLEDLEARRVRFIGDAHDRIREDHLRILRYYRFQARFGAALDPAAETACAELASTLKGISRERVAMEMLAILALPDPHPTLARMQDHGVLPVVLPEAGIAGLKRLAALVEMERGQETPPSAIRRLAALVPPDRKTAEQIAARLRLSNAQRKLLSRLAQRSDLPEGPRALAYREGADIARDLLLLAGLPIDTIQGWQVPDFPLKGGQIVARGIGAGPEVARILQAVEARWISEGFPPASRVAELLEECLSQ</sequence>
<dbReference type="AlphaFoldDB" id="A0A0H0XMI8"/>
<accession>A0A0H0XMI8</accession>
<evidence type="ECO:0000256" key="3">
    <source>
        <dbReference type="ARBA" id="ARBA00022694"/>
    </source>
</evidence>
<evidence type="ECO:0000256" key="5">
    <source>
        <dbReference type="ARBA" id="ARBA00022723"/>
    </source>
</evidence>
<dbReference type="STRING" id="874156.GCA_001021555_02192"/>